<dbReference type="VEuPathDB" id="FungiDB:H310_04536"/>
<proteinExistence type="predicted"/>
<dbReference type="FunFam" id="3.20.20.10:FF:000003">
    <property type="entry name" value="Diaminopimelate decarboxylase"/>
    <property type="match status" value="1"/>
</dbReference>
<dbReference type="InterPro" id="IPR000183">
    <property type="entry name" value="Orn/DAP/Arg_de-COase"/>
</dbReference>
<evidence type="ECO:0000313" key="7">
    <source>
        <dbReference type="EMBL" id="ETW04191.1"/>
    </source>
</evidence>
<dbReference type="PANTHER" id="PTHR43727:SF2">
    <property type="entry name" value="GROUP IV DECARBOXYLASE"/>
    <property type="match status" value="1"/>
</dbReference>
<dbReference type="InterPro" id="IPR022653">
    <property type="entry name" value="De-COase2_pyr-phos_BS"/>
</dbReference>
<dbReference type="GO" id="GO:0009089">
    <property type="term" value="P:lysine biosynthetic process via diaminopimelate"/>
    <property type="evidence" value="ECO:0007669"/>
    <property type="project" value="InterPro"/>
</dbReference>
<name>A0A024UCP1_9STRA</name>
<dbReference type="PRINTS" id="PR01182">
    <property type="entry name" value="ORNDCRBXLASE"/>
</dbReference>
<dbReference type="GO" id="GO:0006596">
    <property type="term" value="P:polyamine biosynthetic process"/>
    <property type="evidence" value="ECO:0007669"/>
    <property type="project" value="InterPro"/>
</dbReference>
<dbReference type="SUPFAM" id="SSF51419">
    <property type="entry name" value="PLP-binding barrel"/>
    <property type="match status" value="1"/>
</dbReference>
<dbReference type="PROSITE" id="PS00878">
    <property type="entry name" value="ODR_DC_2_1"/>
    <property type="match status" value="1"/>
</dbReference>
<evidence type="ECO:0000256" key="3">
    <source>
        <dbReference type="ARBA" id="ARBA00022898"/>
    </source>
</evidence>
<keyword evidence="2" id="KW-0210">Decarboxylase</keyword>
<feature type="modified residue" description="N6-(pyridoxal phosphate)lysine" evidence="5">
    <location>
        <position position="62"/>
    </location>
</feature>
<dbReference type="STRING" id="157072.A0A024UCP1"/>
<dbReference type="NCBIfam" id="TIGR01048">
    <property type="entry name" value="lysA"/>
    <property type="match status" value="1"/>
</dbReference>
<dbReference type="PRINTS" id="PR01179">
    <property type="entry name" value="ODADCRBXLASE"/>
</dbReference>
<gene>
    <name evidence="7" type="ORF">H310_04536</name>
</gene>
<dbReference type="AlphaFoldDB" id="A0A024UCP1"/>
<keyword evidence="3 5" id="KW-0663">Pyridoxal phosphate</keyword>
<dbReference type="GeneID" id="20081586"/>
<dbReference type="Gene3D" id="3.20.20.10">
    <property type="entry name" value="Alanine racemase"/>
    <property type="match status" value="1"/>
</dbReference>
<dbReference type="Gene3D" id="2.40.37.10">
    <property type="entry name" value="Lyase, Ornithine Decarboxylase, Chain A, domain 1"/>
    <property type="match status" value="1"/>
</dbReference>
<dbReference type="InterPro" id="IPR002986">
    <property type="entry name" value="DAP_deCOOHase_LysA"/>
</dbReference>
<dbReference type="OrthoDB" id="5034579at2759"/>
<dbReference type="InterPro" id="IPR002433">
    <property type="entry name" value="Orn_de-COase"/>
</dbReference>
<accession>A0A024UCP1</accession>
<organism evidence="7">
    <name type="scientific">Aphanomyces invadans</name>
    <dbReference type="NCBI Taxonomy" id="157072"/>
    <lineage>
        <taxon>Eukaryota</taxon>
        <taxon>Sar</taxon>
        <taxon>Stramenopiles</taxon>
        <taxon>Oomycota</taxon>
        <taxon>Saprolegniomycetes</taxon>
        <taxon>Saprolegniales</taxon>
        <taxon>Verrucalvaceae</taxon>
        <taxon>Aphanomyces</taxon>
    </lineage>
</organism>
<dbReference type="CDD" id="cd06828">
    <property type="entry name" value="PLPDE_III_DapDC"/>
    <property type="match status" value="1"/>
</dbReference>
<reference evidence="7" key="1">
    <citation type="submission" date="2013-12" db="EMBL/GenBank/DDBJ databases">
        <title>The Genome Sequence of Aphanomyces invadans NJM9701.</title>
        <authorList>
            <consortium name="The Broad Institute Genomics Platform"/>
            <person name="Russ C."/>
            <person name="Tyler B."/>
            <person name="van West P."/>
            <person name="Dieguez-Uribeondo J."/>
            <person name="Young S.K."/>
            <person name="Zeng Q."/>
            <person name="Gargeya S."/>
            <person name="Fitzgerald M."/>
            <person name="Abouelleil A."/>
            <person name="Alvarado L."/>
            <person name="Chapman S.B."/>
            <person name="Gainer-Dewar J."/>
            <person name="Goldberg J."/>
            <person name="Griggs A."/>
            <person name="Gujja S."/>
            <person name="Hansen M."/>
            <person name="Howarth C."/>
            <person name="Imamovic A."/>
            <person name="Ireland A."/>
            <person name="Larimer J."/>
            <person name="McCowan C."/>
            <person name="Murphy C."/>
            <person name="Pearson M."/>
            <person name="Poon T.W."/>
            <person name="Priest M."/>
            <person name="Roberts A."/>
            <person name="Saif S."/>
            <person name="Shea T."/>
            <person name="Sykes S."/>
            <person name="Wortman J."/>
            <person name="Nusbaum C."/>
            <person name="Birren B."/>
        </authorList>
    </citation>
    <scope>NUCLEOTIDE SEQUENCE [LARGE SCALE GENOMIC DNA]</scope>
    <source>
        <strain evidence="7">NJM9701</strain>
    </source>
</reference>
<dbReference type="InterPro" id="IPR009006">
    <property type="entry name" value="Ala_racemase/Decarboxylase_C"/>
</dbReference>
<keyword evidence="4" id="KW-0456">Lyase</keyword>
<dbReference type="InterPro" id="IPR029066">
    <property type="entry name" value="PLP-binding_barrel"/>
</dbReference>
<evidence type="ECO:0000259" key="6">
    <source>
        <dbReference type="Pfam" id="PF02784"/>
    </source>
</evidence>
<dbReference type="GO" id="GO:0008836">
    <property type="term" value="F:diaminopimelate decarboxylase activity"/>
    <property type="evidence" value="ECO:0007669"/>
    <property type="project" value="InterPro"/>
</dbReference>
<dbReference type="Pfam" id="PF02784">
    <property type="entry name" value="Orn_Arg_deC_N"/>
    <property type="match status" value="1"/>
</dbReference>
<dbReference type="eggNOG" id="KOG0622">
    <property type="taxonomic scope" value="Eukaryota"/>
</dbReference>
<dbReference type="RefSeq" id="XP_008867147.1">
    <property type="nucleotide sequence ID" value="XM_008868925.1"/>
</dbReference>
<evidence type="ECO:0000256" key="5">
    <source>
        <dbReference type="PIRSR" id="PIRSR600183-50"/>
    </source>
</evidence>
<feature type="active site" description="Proton donor" evidence="5">
    <location>
        <position position="353"/>
    </location>
</feature>
<comment type="cofactor">
    <cofactor evidence="1 5">
        <name>pyridoxal 5'-phosphate</name>
        <dbReference type="ChEBI" id="CHEBI:597326"/>
    </cofactor>
</comment>
<evidence type="ECO:0000256" key="2">
    <source>
        <dbReference type="ARBA" id="ARBA00022793"/>
    </source>
</evidence>
<sequence>MVVPLPASLQGKEGLNRLEQLADTYGTPLQVYDEQMIRDNARHLLTTFRAQFPSFTQFYAVKALPNPAILKVLYQEGCGFDCSSTAELHICKTLGVPGDRIIYTSNYTSKQDLAVAYDMGVIINLDDISLVDSLVEVRGRVPDLMCFRLNPGLGRTDSETKSNVLGGPDAKFGVPPFQIVEAYRKAQAAGATRFGLHMMTGSCVMNNEYWKETVTCLYKTAMQIQQELGITFEFMNIGGGLGIPYLPDQPRVDLQSVVALLRQTFDDLMGAHDNTTLPMLCMENGRYMTGPYGWLIARCQAVKESYAKYYGLDASMAHLMRPGMYGAYHHITVPARELDHSPWIKANIVGDLCENNDWFGKDRDIPDAKVGDLFVIYDTGAHSHSMCFQYNGKLRSPEVLLAADGTPRLIRMRETYDSLYGNCVVPSDL</sequence>
<evidence type="ECO:0000256" key="1">
    <source>
        <dbReference type="ARBA" id="ARBA00001933"/>
    </source>
</evidence>
<dbReference type="EMBL" id="KI913958">
    <property type="protein sequence ID" value="ETW04191.1"/>
    <property type="molecule type" value="Genomic_DNA"/>
</dbReference>
<dbReference type="PANTHER" id="PTHR43727">
    <property type="entry name" value="DIAMINOPIMELATE DECARBOXYLASE"/>
    <property type="match status" value="1"/>
</dbReference>
<dbReference type="SUPFAM" id="SSF50621">
    <property type="entry name" value="Alanine racemase C-terminal domain-like"/>
    <property type="match status" value="1"/>
</dbReference>
<evidence type="ECO:0000256" key="4">
    <source>
        <dbReference type="ARBA" id="ARBA00023239"/>
    </source>
</evidence>
<feature type="domain" description="Orn/DAP/Arg decarboxylase 2 N-terminal" evidence="6">
    <location>
        <begin position="45"/>
        <end position="289"/>
    </location>
</feature>
<protein>
    <submittedName>
        <fullName evidence="7">Diaminopimelate decarboxylase</fullName>
    </submittedName>
</protein>
<dbReference type="InterPro" id="IPR022644">
    <property type="entry name" value="De-COase2_N"/>
</dbReference>